<evidence type="ECO:0000256" key="6">
    <source>
        <dbReference type="RuleBase" id="RU000416"/>
    </source>
</evidence>
<dbReference type="NCBIfam" id="TIGR00675">
    <property type="entry name" value="dcm"/>
    <property type="match status" value="1"/>
</dbReference>
<dbReference type="SUPFAM" id="SSF53335">
    <property type="entry name" value="S-adenosyl-L-methionine-dependent methyltransferases"/>
    <property type="match status" value="1"/>
</dbReference>
<accession>A0A7D3XH43</accession>
<keyword evidence="1 5" id="KW-0489">Methyltransferase</keyword>
<evidence type="ECO:0000256" key="4">
    <source>
        <dbReference type="ARBA" id="ARBA00022747"/>
    </source>
</evidence>
<evidence type="ECO:0000313" key="8">
    <source>
        <dbReference type="EMBL" id="QKG83304.1"/>
    </source>
</evidence>
<dbReference type="InterPro" id="IPR029063">
    <property type="entry name" value="SAM-dependent_MTases_sf"/>
</dbReference>
<dbReference type="Gene3D" id="3.40.50.150">
    <property type="entry name" value="Vaccinia Virus protein VP39"/>
    <property type="match status" value="1"/>
</dbReference>
<name>A0A7D3XH43_9BACL</name>
<evidence type="ECO:0000313" key="9">
    <source>
        <dbReference type="Proteomes" id="UP000503088"/>
    </source>
</evidence>
<evidence type="ECO:0000256" key="1">
    <source>
        <dbReference type="ARBA" id="ARBA00022603"/>
    </source>
</evidence>
<keyword evidence="3 5" id="KW-0949">S-adenosyl-L-methionine</keyword>
<keyword evidence="2 5" id="KW-0808">Transferase</keyword>
<dbReference type="GO" id="GO:0032259">
    <property type="term" value="P:methylation"/>
    <property type="evidence" value="ECO:0007669"/>
    <property type="project" value="UniProtKB-KW"/>
</dbReference>
<dbReference type="GO" id="GO:0009307">
    <property type="term" value="P:DNA restriction-modification system"/>
    <property type="evidence" value="ECO:0007669"/>
    <property type="project" value="UniProtKB-KW"/>
</dbReference>
<comment type="catalytic activity">
    <reaction evidence="7">
        <text>a 2'-deoxycytidine in DNA + S-adenosyl-L-methionine = a 5-methyl-2'-deoxycytidine in DNA + S-adenosyl-L-homocysteine + H(+)</text>
        <dbReference type="Rhea" id="RHEA:13681"/>
        <dbReference type="Rhea" id="RHEA-COMP:11369"/>
        <dbReference type="Rhea" id="RHEA-COMP:11370"/>
        <dbReference type="ChEBI" id="CHEBI:15378"/>
        <dbReference type="ChEBI" id="CHEBI:57856"/>
        <dbReference type="ChEBI" id="CHEBI:59789"/>
        <dbReference type="ChEBI" id="CHEBI:85452"/>
        <dbReference type="ChEBI" id="CHEBI:85454"/>
        <dbReference type="EC" id="2.1.1.37"/>
    </reaction>
</comment>
<organism evidence="8 9">
    <name type="scientific">Kroppenstedtia pulmonis</name>
    <dbReference type="NCBI Taxonomy" id="1380685"/>
    <lineage>
        <taxon>Bacteria</taxon>
        <taxon>Bacillati</taxon>
        <taxon>Bacillota</taxon>
        <taxon>Bacilli</taxon>
        <taxon>Bacillales</taxon>
        <taxon>Thermoactinomycetaceae</taxon>
        <taxon>Kroppenstedtia</taxon>
    </lineage>
</organism>
<evidence type="ECO:0000256" key="3">
    <source>
        <dbReference type="ARBA" id="ARBA00022691"/>
    </source>
</evidence>
<evidence type="ECO:0000256" key="5">
    <source>
        <dbReference type="PROSITE-ProRule" id="PRU01016"/>
    </source>
</evidence>
<dbReference type="InterPro" id="IPR018117">
    <property type="entry name" value="C5_DNA_meth_AS"/>
</dbReference>
<dbReference type="PANTHER" id="PTHR10629">
    <property type="entry name" value="CYTOSINE-SPECIFIC METHYLTRANSFERASE"/>
    <property type="match status" value="1"/>
</dbReference>
<dbReference type="PRINTS" id="PR00105">
    <property type="entry name" value="C5METTRFRASE"/>
</dbReference>
<keyword evidence="9" id="KW-1185">Reference proteome</keyword>
<evidence type="ECO:0000256" key="7">
    <source>
        <dbReference type="RuleBase" id="RU000417"/>
    </source>
</evidence>
<dbReference type="EMBL" id="CP048104">
    <property type="protein sequence ID" value="QKG83304.1"/>
    <property type="molecule type" value="Genomic_DNA"/>
</dbReference>
<dbReference type="AlphaFoldDB" id="A0A7D3XH43"/>
<dbReference type="InterPro" id="IPR001525">
    <property type="entry name" value="C5_MeTfrase"/>
</dbReference>
<dbReference type="InterPro" id="IPR050390">
    <property type="entry name" value="C5-Methyltransferase"/>
</dbReference>
<dbReference type="Proteomes" id="UP000503088">
    <property type="component" value="Chromosome"/>
</dbReference>
<dbReference type="Pfam" id="PF00145">
    <property type="entry name" value="DNA_methylase"/>
    <property type="match status" value="1"/>
</dbReference>
<evidence type="ECO:0000256" key="2">
    <source>
        <dbReference type="ARBA" id="ARBA00022679"/>
    </source>
</evidence>
<dbReference type="Gene3D" id="3.90.120.10">
    <property type="entry name" value="DNA Methylase, subunit A, domain 2"/>
    <property type="match status" value="1"/>
</dbReference>
<protein>
    <recommendedName>
        <fullName evidence="7">Cytosine-specific methyltransferase</fullName>
        <ecNumber evidence="7">2.1.1.37</ecNumber>
    </recommendedName>
</protein>
<feature type="active site" evidence="5">
    <location>
        <position position="75"/>
    </location>
</feature>
<gene>
    <name evidence="8" type="ORF">GXN76_01690</name>
</gene>
<dbReference type="GO" id="GO:0044027">
    <property type="term" value="P:negative regulation of gene expression via chromosomal CpG island methylation"/>
    <property type="evidence" value="ECO:0007669"/>
    <property type="project" value="TreeGrafter"/>
</dbReference>
<dbReference type="PANTHER" id="PTHR10629:SF52">
    <property type="entry name" value="DNA (CYTOSINE-5)-METHYLTRANSFERASE 1"/>
    <property type="match status" value="1"/>
</dbReference>
<reference evidence="8 9" key="1">
    <citation type="submission" date="2020-01" db="EMBL/GenBank/DDBJ databases">
        <authorList>
            <person name="Gulvik C.A."/>
            <person name="Batra D.G."/>
        </authorList>
    </citation>
    <scope>NUCLEOTIDE SEQUENCE [LARGE SCALE GENOMIC DNA]</scope>
    <source>
        <strain evidence="8 9">W9323</strain>
    </source>
</reference>
<dbReference type="PROSITE" id="PS51679">
    <property type="entry name" value="SAM_MT_C5"/>
    <property type="match status" value="1"/>
</dbReference>
<comment type="similarity">
    <text evidence="5 6">Belongs to the class I-like SAM-binding methyltransferase superfamily. C5-methyltransferase family.</text>
</comment>
<proteinExistence type="inferred from homology"/>
<dbReference type="GO" id="GO:0003677">
    <property type="term" value="F:DNA binding"/>
    <property type="evidence" value="ECO:0007669"/>
    <property type="project" value="TreeGrafter"/>
</dbReference>
<dbReference type="CDD" id="cd00315">
    <property type="entry name" value="Cyt_C5_DNA_methylase"/>
    <property type="match status" value="1"/>
</dbReference>
<dbReference type="PROSITE" id="PS00094">
    <property type="entry name" value="C5_MTASE_1"/>
    <property type="match status" value="1"/>
</dbReference>
<dbReference type="REBASE" id="393887">
    <property type="entry name" value="M.KpuW9323ORF1690P"/>
</dbReference>
<dbReference type="KEGG" id="kpul:GXN76_01690"/>
<sequence>MSKFSVVSLFSGAGGLDIGLHQAGFKTVYANDINADACKTFKMWNPEAIVHCEDVTKLEADMIPRADIVTGGFPCQGFSLAGPRKIDDSRNVLYREFVRIVEEKQPYAFIGENVKGLLTLGEGKILEAIIKDFKDKGYNLYYQLLNAADYMVPQDRFRVILIGIRKDIDQGYTFPLPTGRITMREAIEHLPEPDPEDVCQAPFSSRYMSRNRKRNWDEISYTIPAMAKQVTLHPSSPDMIKIDRDLWEFGKGKTRRLSWQEASLIQTFPEGIEFAGNLTSKYQQIGNAVPCELARVIGNSLHNALTKALHKQKEKVAM</sequence>
<dbReference type="RefSeq" id="WP_173219795.1">
    <property type="nucleotide sequence ID" value="NZ_CP048104.1"/>
</dbReference>
<dbReference type="GO" id="GO:0003886">
    <property type="term" value="F:DNA (cytosine-5-)-methyltransferase activity"/>
    <property type="evidence" value="ECO:0007669"/>
    <property type="project" value="UniProtKB-EC"/>
</dbReference>
<dbReference type="EC" id="2.1.1.37" evidence="7"/>
<keyword evidence="4" id="KW-0680">Restriction system</keyword>